<dbReference type="Proteomes" id="UP001597181">
    <property type="component" value="Unassembled WGS sequence"/>
</dbReference>
<evidence type="ECO:0000259" key="6">
    <source>
        <dbReference type="Pfam" id="PF01509"/>
    </source>
</evidence>
<dbReference type="InterPro" id="IPR002501">
    <property type="entry name" value="PsdUridine_synth_N"/>
</dbReference>
<dbReference type="CDD" id="cd02573">
    <property type="entry name" value="PseudoU_synth_EcTruB"/>
    <property type="match status" value="1"/>
</dbReference>
<evidence type="ECO:0000256" key="1">
    <source>
        <dbReference type="ARBA" id="ARBA00000385"/>
    </source>
</evidence>
<dbReference type="Gene3D" id="2.30.130.10">
    <property type="entry name" value="PUA domain"/>
    <property type="match status" value="1"/>
</dbReference>
<evidence type="ECO:0000256" key="2">
    <source>
        <dbReference type="ARBA" id="ARBA00005642"/>
    </source>
</evidence>
<dbReference type="EC" id="5.4.99.25" evidence="5"/>
<dbReference type="SUPFAM" id="SSF55120">
    <property type="entry name" value="Pseudouridine synthase"/>
    <property type="match status" value="1"/>
</dbReference>
<dbReference type="HAMAP" id="MF_01080">
    <property type="entry name" value="TruB_bact"/>
    <property type="match status" value="1"/>
</dbReference>
<organism evidence="8 9">
    <name type="scientific">Leucobacter albus</name>
    <dbReference type="NCBI Taxonomy" id="272210"/>
    <lineage>
        <taxon>Bacteria</taxon>
        <taxon>Bacillati</taxon>
        <taxon>Actinomycetota</taxon>
        <taxon>Actinomycetes</taxon>
        <taxon>Micrococcales</taxon>
        <taxon>Microbacteriaceae</taxon>
        <taxon>Leucobacter</taxon>
    </lineage>
</organism>
<sequence length="328" mass="33756">MPQGAILLVDKVEGWTSHDVVAKTRRALGTKKVGHAGTLDPMATGLLVLGAGPATRLLTHLVGLDKTYTTTIRLGMTTVTDDREGDVTATAPAGAVAEVFAGPERIVAGVRALTGPIEQAPSAVSAIKVDGKRAYDRVRDGEDVVLKQRPVTIYSFDTGEPRLTSVPGPDGAPVDVIDIDAVVRCSTGTYIRALARDLGAALGVGGHLTALRRTAVGPFMVGDATAHAQLVGDGETPADPGTLHTPADIARKLFPELQLTAGEATDLANGKRLPVDPERQAPAPLVAAVLSATVSGSPADRLVGLVEVKGGRTRVVTNFPSQESAGAA</sequence>
<evidence type="ECO:0000259" key="7">
    <source>
        <dbReference type="Pfam" id="PF16198"/>
    </source>
</evidence>
<comment type="catalytic activity">
    <reaction evidence="1 5">
        <text>uridine(55) in tRNA = pseudouridine(55) in tRNA</text>
        <dbReference type="Rhea" id="RHEA:42532"/>
        <dbReference type="Rhea" id="RHEA-COMP:10101"/>
        <dbReference type="Rhea" id="RHEA-COMP:10102"/>
        <dbReference type="ChEBI" id="CHEBI:65314"/>
        <dbReference type="ChEBI" id="CHEBI:65315"/>
        <dbReference type="EC" id="5.4.99.25"/>
    </reaction>
</comment>
<keyword evidence="3 5" id="KW-0819">tRNA processing</keyword>
<protein>
    <recommendedName>
        <fullName evidence="5">tRNA pseudouridine synthase B</fullName>
        <ecNumber evidence="5">5.4.99.25</ecNumber>
    </recommendedName>
    <alternativeName>
        <fullName evidence="5">tRNA pseudouridine(55) synthase</fullName>
        <shortName evidence="5">Psi55 synthase</shortName>
    </alternativeName>
    <alternativeName>
        <fullName evidence="5">tRNA pseudouridylate synthase</fullName>
    </alternativeName>
    <alternativeName>
        <fullName evidence="5">tRNA-uridine isomerase</fullName>
    </alternativeName>
</protein>
<dbReference type="NCBIfam" id="TIGR00431">
    <property type="entry name" value="TruB"/>
    <property type="match status" value="1"/>
</dbReference>
<evidence type="ECO:0000256" key="4">
    <source>
        <dbReference type="ARBA" id="ARBA00023235"/>
    </source>
</evidence>
<keyword evidence="9" id="KW-1185">Reference proteome</keyword>
<name>A0ABW3TPB8_9MICO</name>
<dbReference type="InterPro" id="IPR032819">
    <property type="entry name" value="TruB_C"/>
</dbReference>
<dbReference type="Pfam" id="PF16198">
    <property type="entry name" value="TruB_C_2"/>
    <property type="match status" value="1"/>
</dbReference>
<proteinExistence type="inferred from homology"/>
<dbReference type="RefSeq" id="WP_343962073.1">
    <property type="nucleotide sequence ID" value="NZ_BAAAKZ010000013.1"/>
</dbReference>
<comment type="caution">
    <text evidence="8">The sequence shown here is derived from an EMBL/GenBank/DDBJ whole genome shotgun (WGS) entry which is preliminary data.</text>
</comment>
<feature type="active site" description="Nucleophile" evidence="5">
    <location>
        <position position="40"/>
    </location>
</feature>
<keyword evidence="4 5" id="KW-0413">Isomerase</keyword>
<evidence type="ECO:0000256" key="3">
    <source>
        <dbReference type="ARBA" id="ARBA00022694"/>
    </source>
</evidence>
<dbReference type="Pfam" id="PF01509">
    <property type="entry name" value="TruB_N"/>
    <property type="match status" value="1"/>
</dbReference>
<dbReference type="InterPro" id="IPR014780">
    <property type="entry name" value="tRNA_psdUridine_synth_TruB"/>
</dbReference>
<dbReference type="Gene3D" id="3.30.2350.10">
    <property type="entry name" value="Pseudouridine synthase"/>
    <property type="match status" value="1"/>
</dbReference>
<dbReference type="InterPro" id="IPR036974">
    <property type="entry name" value="PUA_sf"/>
</dbReference>
<feature type="domain" description="Pseudouridine synthase II N-terminal" evidence="6">
    <location>
        <begin position="25"/>
        <end position="191"/>
    </location>
</feature>
<dbReference type="PANTHER" id="PTHR13767">
    <property type="entry name" value="TRNA-PSEUDOURIDINE SYNTHASE"/>
    <property type="match status" value="1"/>
</dbReference>
<dbReference type="GO" id="GO:0160148">
    <property type="term" value="F:tRNA pseudouridine(55) synthase activity"/>
    <property type="evidence" value="ECO:0007669"/>
    <property type="project" value="UniProtKB-EC"/>
</dbReference>
<dbReference type="EMBL" id="JBHTLY010000003">
    <property type="protein sequence ID" value="MFD1202059.1"/>
    <property type="molecule type" value="Genomic_DNA"/>
</dbReference>
<reference evidence="9" key="1">
    <citation type="journal article" date="2019" name="Int. J. Syst. Evol. Microbiol.">
        <title>The Global Catalogue of Microorganisms (GCM) 10K type strain sequencing project: providing services to taxonomists for standard genome sequencing and annotation.</title>
        <authorList>
            <consortium name="The Broad Institute Genomics Platform"/>
            <consortium name="The Broad Institute Genome Sequencing Center for Infectious Disease"/>
            <person name="Wu L."/>
            <person name="Ma J."/>
        </authorList>
    </citation>
    <scope>NUCLEOTIDE SEQUENCE [LARGE SCALE GENOMIC DNA]</scope>
    <source>
        <strain evidence="9">CCUG 50213</strain>
    </source>
</reference>
<evidence type="ECO:0000256" key="5">
    <source>
        <dbReference type="HAMAP-Rule" id="MF_01080"/>
    </source>
</evidence>
<dbReference type="InterPro" id="IPR020103">
    <property type="entry name" value="PsdUridine_synth_cat_dom_sf"/>
</dbReference>
<accession>A0ABW3TPB8</accession>
<dbReference type="PANTHER" id="PTHR13767:SF2">
    <property type="entry name" value="PSEUDOURIDYLATE SYNTHASE TRUB1"/>
    <property type="match status" value="1"/>
</dbReference>
<evidence type="ECO:0000313" key="9">
    <source>
        <dbReference type="Proteomes" id="UP001597181"/>
    </source>
</evidence>
<comment type="function">
    <text evidence="5">Responsible for synthesis of pseudouridine from uracil-55 in the psi GC loop of transfer RNAs.</text>
</comment>
<feature type="domain" description="tRNA pseudouridylate synthase B C-terminal" evidence="7">
    <location>
        <begin position="192"/>
        <end position="223"/>
    </location>
</feature>
<evidence type="ECO:0000313" key="8">
    <source>
        <dbReference type="EMBL" id="MFD1202059.1"/>
    </source>
</evidence>
<comment type="similarity">
    <text evidence="2 5">Belongs to the pseudouridine synthase TruB family. Type 1 subfamily.</text>
</comment>
<gene>
    <name evidence="5 8" type="primary">truB</name>
    <name evidence="8" type="ORF">ACFQ3U_09155</name>
</gene>